<gene>
    <name evidence="1" type="ORF">ACFFUA_19950</name>
</gene>
<dbReference type="RefSeq" id="WP_051843479.1">
    <property type="nucleotide sequence ID" value="NZ_JBHMDI010000053.1"/>
</dbReference>
<comment type="caution">
    <text evidence="1">The sequence shown here is derived from an EMBL/GenBank/DDBJ whole genome shotgun (WGS) entry which is preliminary data.</text>
</comment>
<dbReference type="Gene3D" id="3.40.50.300">
    <property type="entry name" value="P-loop containing nucleotide triphosphate hydrolases"/>
    <property type="match status" value="1"/>
</dbReference>
<accession>A0ABV5LBZ1</accession>
<organism evidence="1 2">
    <name type="scientific">Streptomyces heliomycini</name>
    <dbReference type="NCBI Taxonomy" id="284032"/>
    <lineage>
        <taxon>Bacteria</taxon>
        <taxon>Bacillati</taxon>
        <taxon>Actinomycetota</taxon>
        <taxon>Actinomycetes</taxon>
        <taxon>Kitasatosporales</taxon>
        <taxon>Streptomycetaceae</taxon>
        <taxon>Streptomyces</taxon>
    </lineage>
</organism>
<dbReference type="InterPro" id="IPR027417">
    <property type="entry name" value="P-loop_NTPase"/>
</dbReference>
<dbReference type="Proteomes" id="UP001589753">
    <property type="component" value="Unassembled WGS sequence"/>
</dbReference>
<dbReference type="SUPFAM" id="SSF52540">
    <property type="entry name" value="P-loop containing nucleoside triphosphate hydrolases"/>
    <property type="match status" value="1"/>
</dbReference>
<keyword evidence="1" id="KW-0067">ATP-binding</keyword>
<keyword evidence="2" id="KW-1185">Reference proteome</keyword>
<evidence type="ECO:0000313" key="1">
    <source>
        <dbReference type="EMBL" id="MFB9349694.1"/>
    </source>
</evidence>
<dbReference type="EMBL" id="JBHMDI010000053">
    <property type="protein sequence ID" value="MFB9349694.1"/>
    <property type="molecule type" value="Genomic_DNA"/>
</dbReference>
<evidence type="ECO:0000313" key="2">
    <source>
        <dbReference type="Proteomes" id="UP001589753"/>
    </source>
</evidence>
<proteinExistence type="predicted"/>
<dbReference type="GO" id="GO:0005524">
    <property type="term" value="F:ATP binding"/>
    <property type="evidence" value="ECO:0007669"/>
    <property type="project" value="UniProtKB-KW"/>
</dbReference>
<reference evidence="1 2" key="1">
    <citation type="submission" date="2024-09" db="EMBL/GenBank/DDBJ databases">
        <authorList>
            <person name="Sun Q."/>
            <person name="Mori K."/>
        </authorList>
    </citation>
    <scope>NUCLEOTIDE SEQUENCE [LARGE SCALE GENOMIC DNA]</scope>
    <source>
        <strain evidence="1 2">JCM 9767</strain>
    </source>
</reference>
<protein>
    <submittedName>
        <fullName evidence="1">ATP-binding protein</fullName>
    </submittedName>
</protein>
<keyword evidence="1" id="KW-0547">Nucleotide-binding</keyword>
<dbReference type="PANTHER" id="PTHR34704:SF1">
    <property type="entry name" value="ATPASE"/>
    <property type="match status" value="1"/>
</dbReference>
<sequence length="511" mass="56322">MSPPEISRPVKPETVFDRDAEWDALVAFTCDARPGAGLGVVSGRLRQGKTHLLKELTAALGGFCFGAQQAARAESLRRLGDELARYTGEAPPPHRTGWEDVVDALLALGERGRPVPVVIDEFPDLVRQSPELPSVIHGAYRRLRETGRDNRTRLLLSGSSLPVMHRLFGAAAPLHGLADLELTLRPLDFRQSARFWHIDDPRLALLVHAVVGGTPAYRHYVAGDAPSRADDFDAWVCRTVLNPRTPLFLESHHLLQEETDHWDRALCHSALTAIATGCRTQGEIAECLGTPLTDASHCLTLLQTNGLLYGTPDAFRPHLVRLRIAEPLLAFEHAAVWPHRSALEQQDSVEVWRRARPVFDSAVAGPHFAQICRDWVMDHAGQAVFGARPATVAHGSLSDPEQRAGPDLEAEVVVRGRADARSKPLLSVGLARWDRVMDLRHLEHIRRLLTLLAARGEDVTHTRPACYSGVGFTPSLRAAEADGQVVLVDLDRLYQGDQHDSDSVAARRTER</sequence>
<name>A0ABV5LBZ1_9ACTN</name>
<dbReference type="PANTHER" id="PTHR34704">
    <property type="entry name" value="ATPASE"/>
    <property type="match status" value="1"/>
</dbReference>